<name>A0A918LWD3_9ACTN</name>
<reference evidence="2" key="2">
    <citation type="submission" date="2020-09" db="EMBL/GenBank/DDBJ databases">
        <authorList>
            <person name="Sun Q."/>
            <person name="Ohkuma M."/>
        </authorList>
    </citation>
    <scope>NUCLEOTIDE SEQUENCE</scope>
    <source>
        <strain evidence="2">JCM 4125</strain>
    </source>
</reference>
<evidence type="ECO:0000313" key="2">
    <source>
        <dbReference type="EMBL" id="GGT59618.1"/>
    </source>
</evidence>
<sequence length="274" mass="29205">MNPYDPNEEPGLHLVAETLGVSEVTTLNTTYRPGSPLYRAATGVIGAACELDARHDQVTGAAKDALRLLGPVGDGELGGARVSYAILRSSIPKLGDLIAQQDRAYDRLVEAVSAYRRLLPEAGTERSTVKAREADQEQDANRDDDWAIAGDRRLRALEAAEAGGLRFHESALYGYAYLSDSRRPGTAPQVWPETVQRLVADGLLHQDTSESLYRPGQLLSLTPRGEVALREARTAAPRVNAALIRSSPPAGPGLVADSTAAPVAGTANTASRSR</sequence>
<keyword evidence="3" id="KW-1185">Reference proteome</keyword>
<comment type="caution">
    <text evidence="2">The sequence shown here is derived from an EMBL/GenBank/DDBJ whole genome shotgun (WGS) entry which is preliminary data.</text>
</comment>
<protein>
    <recommendedName>
        <fullName evidence="4">Large ATP-binding protein</fullName>
    </recommendedName>
</protein>
<feature type="region of interest" description="Disordered" evidence="1">
    <location>
        <begin position="244"/>
        <end position="274"/>
    </location>
</feature>
<reference evidence="2" key="1">
    <citation type="journal article" date="2014" name="Int. J. Syst. Evol. Microbiol.">
        <title>Complete genome sequence of Corynebacterium casei LMG S-19264T (=DSM 44701T), isolated from a smear-ripened cheese.</title>
        <authorList>
            <consortium name="US DOE Joint Genome Institute (JGI-PGF)"/>
            <person name="Walter F."/>
            <person name="Albersmeier A."/>
            <person name="Kalinowski J."/>
            <person name="Ruckert C."/>
        </authorList>
    </citation>
    <scope>NUCLEOTIDE SEQUENCE</scope>
    <source>
        <strain evidence="2">JCM 4125</strain>
    </source>
</reference>
<dbReference type="RefSeq" id="WP_189712783.1">
    <property type="nucleotide sequence ID" value="NZ_BMSA01000011.1"/>
</dbReference>
<dbReference type="EMBL" id="BMSA01000011">
    <property type="protein sequence ID" value="GGT59618.1"/>
    <property type="molecule type" value="Genomic_DNA"/>
</dbReference>
<evidence type="ECO:0000313" key="3">
    <source>
        <dbReference type="Proteomes" id="UP000646776"/>
    </source>
</evidence>
<organism evidence="2 3">
    <name type="scientific">Streptomyces phaeofaciens</name>
    <dbReference type="NCBI Taxonomy" id="68254"/>
    <lineage>
        <taxon>Bacteria</taxon>
        <taxon>Bacillati</taxon>
        <taxon>Actinomycetota</taxon>
        <taxon>Actinomycetes</taxon>
        <taxon>Kitasatosporales</taxon>
        <taxon>Streptomycetaceae</taxon>
        <taxon>Streptomyces</taxon>
    </lineage>
</organism>
<dbReference type="Proteomes" id="UP000646776">
    <property type="component" value="Unassembled WGS sequence"/>
</dbReference>
<accession>A0A918LWD3</accession>
<proteinExistence type="predicted"/>
<evidence type="ECO:0000256" key="1">
    <source>
        <dbReference type="SAM" id="MobiDB-lite"/>
    </source>
</evidence>
<evidence type="ECO:0008006" key="4">
    <source>
        <dbReference type="Google" id="ProtNLM"/>
    </source>
</evidence>
<gene>
    <name evidence="2" type="ORF">GCM10010226_41250</name>
</gene>
<dbReference type="AlphaFoldDB" id="A0A918LWD3"/>